<name>A0A5M9JIW7_MONFR</name>
<protein>
    <submittedName>
        <fullName evidence="1">Uncharacterized protein</fullName>
    </submittedName>
</protein>
<proteinExistence type="predicted"/>
<dbReference type="AlphaFoldDB" id="A0A5M9JIW7"/>
<accession>A0A5M9JIW7</accession>
<organism evidence="1 2">
    <name type="scientific">Monilinia fructicola</name>
    <name type="common">Brown rot fungus</name>
    <name type="synonym">Ciboria fructicola</name>
    <dbReference type="NCBI Taxonomy" id="38448"/>
    <lineage>
        <taxon>Eukaryota</taxon>
        <taxon>Fungi</taxon>
        <taxon>Dikarya</taxon>
        <taxon>Ascomycota</taxon>
        <taxon>Pezizomycotina</taxon>
        <taxon>Leotiomycetes</taxon>
        <taxon>Helotiales</taxon>
        <taxon>Sclerotiniaceae</taxon>
        <taxon>Monilinia</taxon>
    </lineage>
</organism>
<gene>
    <name evidence="1" type="ORF">EYC84_007674</name>
</gene>
<evidence type="ECO:0000313" key="1">
    <source>
        <dbReference type="EMBL" id="KAA8568667.1"/>
    </source>
</evidence>
<dbReference type="EMBL" id="VICG01000009">
    <property type="protein sequence ID" value="KAA8568667.1"/>
    <property type="molecule type" value="Genomic_DNA"/>
</dbReference>
<keyword evidence="2" id="KW-1185">Reference proteome</keyword>
<comment type="caution">
    <text evidence="1">The sequence shown here is derived from an EMBL/GenBank/DDBJ whole genome shotgun (WGS) entry which is preliminary data.</text>
</comment>
<sequence>MEGLDLPLMLRGYVNSQAPLNTGIFYSIHSAFIFHSPSSDYHHLQFPIYDLPCLIYRHSSMFCCTPLPLHFLSCTSQPLKSLSLST</sequence>
<evidence type="ECO:0000313" key="2">
    <source>
        <dbReference type="Proteomes" id="UP000322873"/>
    </source>
</evidence>
<dbReference type="Proteomes" id="UP000322873">
    <property type="component" value="Unassembled WGS sequence"/>
</dbReference>
<reference evidence="1 2" key="1">
    <citation type="submission" date="2019-06" db="EMBL/GenBank/DDBJ databases">
        <title>Genome Sequence of the Brown Rot Fungal Pathogen Monilinia fructicola.</title>
        <authorList>
            <person name="De Miccolis Angelini R.M."/>
            <person name="Landi L."/>
            <person name="Abate D."/>
            <person name="Pollastro S."/>
            <person name="Romanazzi G."/>
            <person name="Faretra F."/>
        </authorList>
    </citation>
    <scope>NUCLEOTIDE SEQUENCE [LARGE SCALE GENOMIC DNA]</scope>
    <source>
        <strain evidence="1 2">Mfrc123</strain>
    </source>
</reference>